<dbReference type="RefSeq" id="WP_162656643.1">
    <property type="nucleotide sequence ID" value="NZ_LR593887.1"/>
</dbReference>
<evidence type="ECO:0000256" key="1">
    <source>
        <dbReference type="SAM" id="MobiDB-lite"/>
    </source>
</evidence>
<sequence>MSESISKLPLKRTWERLGKPAGTADSSSSSVEASRSRSAPVTRSVGSGSPAPAPSASGGLAIDLPQASQRPLRRLFASPAWSRKPDRSVSASSSSEAKRVVV</sequence>
<dbReference type="EMBL" id="LR593887">
    <property type="protein sequence ID" value="VTR98403.1"/>
    <property type="molecule type" value="Genomic_DNA"/>
</dbReference>
<dbReference type="KEGG" id="tim:GMBLW1_25230"/>
<gene>
    <name evidence="2" type="ORF">GMBLW1_25230</name>
</gene>
<reference evidence="2" key="1">
    <citation type="submission" date="2019-04" db="EMBL/GenBank/DDBJ databases">
        <authorList>
            <consortium name="Science for Life Laboratories"/>
        </authorList>
    </citation>
    <scope>NUCLEOTIDE SEQUENCE</scope>
    <source>
        <strain evidence="2">MBLW1</strain>
    </source>
</reference>
<proteinExistence type="predicted"/>
<feature type="region of interest" description="Disordered" evidence="1">
    <location>
        <begin position="1"/>
        <end position="102"/>
    </location>
</feature>
<protein>
    <submittedName>
        <fullName evidence="2">Uncharacterized protein</fullName>
    </submittedName>
</protein>
<dbReference type="EMBL" id="LR586016">
    <property type="protein sequence ID" value="VIP01437.1"/>
    <property type="molecule type" value="Genomic_DNA"/>
</dbReference>
<evidence type="ECO:0000313" key="2">
    <source>
        <dbReference type="EMBL" id="VIP01437.1"/>
    </source>
</evidence>
<organism evidence="2">
    <name type="scientific">Tuwongella immobilis</name>
    <dbReference type="NCBI Taxonomy" id="692036"/>
    <lineage>
        <taxon>Bacteria</taxon>
        <taxon>Pseudomonadati</taxon>
        <taxon>Planctomycetota</taxon>
        <taxon>Planctomycetia</taxon>
        <taxon>Gemmatales</taxon>
        <taxon>Gemmataceae</taxon>
        <taxon>Tuwongella</taxon>
    </lineage>
</organism>
<dbReference type="AlphaFoldDB" id="A0A6C2YJ59"/>
<accession>A0A6C2YJ59</accession>
<dbReference type="InParanoid" id="A0A6C2YJ59"/>
<feature type="compositionally biased region" description="Low complexity" evidence="1">
    <location>
        <begin position="46"/>
        <end position="59"/>
    </location>
</feature>
<feature type="compositionally biased region" description="Low complexity" evidence="1">
    <location>
        <begin position="26"/>
        <end position="39"/>
    </location>
</feature>
<name>A0A6C2YJ59_9BACT</name>
<keyword evidence="3" id="KW-1185">Reference proteome</keyword>
<evidence type="ECO:0000313" key="3">
    <source>
        <dbReference type="Proteomes" id="UP000464378"/>
    </source>
</evidence>
<dbReference type="Proteomes" id="UP000464378">
    <property type="component" value="Chromosome"/>
</dbReference>